<dbReference type="GO" id="GO:0005737">
    <property type="term" value="C:cytoplasm"/>
    <property type="evidence" value="ECO:0007669"/>
    <property type="project" value="TreeGrafter"/>
</dbReference>
<name>A0A074Z5U4_OPIVI</name>
<evidence type="ECO:0000256" key="6">
    <source>
        <dbReference type="ARBA" id="ARBA00023180"/>
    </source>
</evidence>
<dbReference type="Proteomes" id="UP000054324">
    <property type="component" value="Unassembled WGS sequence"/>
</dbReference>
<dbReference type="Pfam" id="PF01130">
    <property type="entry name" value="CD36"/>
    <property type="match status" value="1"/>
</dbReference>
<keyword evidence="6" id="KW-0325">Glycoprotein</keyword>
<accession>A0A074Z5U4</accession>
<evidence type="ECO:0000256" key="2">
    <source>
        <dbReference type="ARBA" id="ARBA00010532"/>
    </source>
</evidence>
<keyword evidence="3 7" id="KW-0812">Transmembrane</keyword>
<keyword evidence="4 7" id="KW-1133">Transmembrane helix</keyword>
<evidence type="ECO:0000313" key="8">
    <source>
        <dbReference type="EMBL" id="KER22443.1"/>
    </source>
</evidence>
<gene>
    <name evidence="8" type="ORF">T265_14853</name>
</gene>
<dbReference type="InterPro" id="IPR002159">
    <property type="entry name" value="CD36_fam"/>
</dbReference>
<evidence type="ECO:0000256" key="7">
    <source>
        <dbReference type="SAM" id="Phobius"/>
    </source>
</evidence>
<feature type="transmembrane region" description="Helical" evidence="7">
    <location>
        <begin position="199"/>
        <end position="221"/>
    </location>
</feature>
<keyword evidence="9" id="KW-1185">Reference proteome</keyword>
<comment type="similarity">
    <text evidence="2">Belongs to the CD36 family.</text>
</comment>
<evidence type="ECO:0000256" key="1">
    <source>
        <dbReference type="ARBA" id="ARBA00004370"/>
    </source>
</evidence>
<dbReference type="PANTHER" id="PTHR11923">
    <property type="entry name" value="SCAVENGER RECEPTOR CLASS B TYPE-1 SR-B1"/>
    <property type="match status" value="1"/>
</dbReference>
<dbReference type="OrthoDB" id="8187528at2759"/>
<evidence type="ECO:0000256" key="4">
    <source>
        <dbReference type="ARBA" id="ARBA00022989"/>
    </source>
</evidence>
<dbReference type="PANTHER" id="PTHR11923:SF51">
    <property type="entry name" value="LYSOSOME MEMBRANE PROTEIN 2"/>
    <property type="match status" value="1"/>
</dbReference>
<evidence type="ECO:0000313" key="9">
    <source>
        <dbReference type="Proteomes" id="UP000054324"/>
    </source>
</evidence>
<sequence>GRRWSDICPPEFRLVTFIDLTPRSSLFLCFIQDVWDGEEANIVNGILPLTTPSSCSFQLMKFTAPEADELDATENWVNRMYCKTTGACTPKGFMTLEPCYAESGYSIPLYLSFPYFMDADTRVTGRIDGVPKADRNKHRIYLLAEPVSPRLCSETQRYGNMSGPYYFPLAWVELEIVTPLAPVKFFKENILDLRHKVPYLMSILAVVCGIISLILIITFAFRLRFYRTHGSVNLALNLHDANDSPDTDKKEPIHFRIYHTLPESDSREILQSTSESDQL</sequence>
<proteinExistence type="inferred from homology"/>
<feature type="non-terminal residue" evidence="8">
    <location>
        <position position="279"/>
    </location>
</feature>
<dbReference type="GO" id="GO:0005044">
    <property type="term" value="F:scavenger receptor activity"/>
    <property type="evidence" value="ECO:0007669"/>
    <property type="project" value="TreeGrafter"/>
</dbReference>
<protein>
    <submittedName>
        <fullName evidence="8">Uncharacterized protein</fullName>
    </submittedName>
</protein>
<evidence type="ECO:0000256" key="5">
    <source>
        <dbReference type="ARBA" id="ARBA00023136"/>
    </source>
</evidence>
<comment type="subcellular location">
    <subcellularLocation>
        <location evidence="1">Membrane</location>
    </subcellularLocation>
</comment>
<reference evidence="8 9" key="1">
    <citation type="submission" date="2013-11" db="EMBL/GenBank/DDBJ databases">
        <title>Opisthorchis viverrini - life in the bile duct.</title>
        <authorList>
            <person name="Young N.D."/>
            <person name="Nagarajan N."/>
            <person name="Lin S.J."/>
            <person name="Korhonen P.K."/>
            <person name="Jex A.R."/>
            <person name="Hall R.S."/>
            <person name="Safavi-Hemami H."/>
            <person name="Kaewkong W."/>
            <person name="Bertrand D."/>
            <person name="Gao S."/>
            <person name="Seet Q."/>
            <person name="Wongkham S."/>
            <person name="Teh B.T."/>
            <person name="Wongkham C."/>
            <person name="Intapan P.M."/>
            <person name="Maleewong W."/>
            <person name="Yang X."/>
            <person name="Hu M."/>
            <person name="Wang Z."/>
            <person name="Hofmann A."/>
            <person name="Sternberg P.W."/>
            <person name="Tan P."/>
            <person name="Wang J."/>
            <person name="Gasser R.B."/>
        </authorList>
    </citation>
    <scope>NUCLEOTIDE SEQUENCE [LARGE SCALE GENOMIC DNA]</scope>
</reference>
<dbReference type="RefSeq" id="XP_009173811.1">
    <property type="nucleotide sequence ID" value="XM_009175547.1"/>
</dbReference>
<dbReference type="CTD" id="20329019"/>
<dbReference type="EMBL" id="KL596898">
    <property type="protein sequence ID" value="KER22443.1"/>
    <property type="molecule type" value="Genomic_DNA"/>
</dbReference>
<keyword evidence="5 7" id="KW-0472">Membrane</keyword>
<dbReference type="GeneID" id="20329019"/>
<dbReference type="GO" id="GO:0016020">
    <property type="term" value="C:membrane"/>
    <property type="evidence" value="ECO:0007669"/>
    <property type="project" value="UniProtKB-SubCell"/>
</dbReference>
<organism evidence="8 9">
    <name type="scientific">Opisthorchis viverrini</name>
    <name type="common">Southeast Asian liver fluke</name>
    <dbReference type="NCBI Taxonomy" id="6198"/>
    <lineage>
        <taxon>Eukaryota</taxon>
        <taxon>Metazoa</taxon>
        <taxon>Spiralia</taxon>
        <taxon>Lophotrochozoa</taxon>
        <taxon>Platyhelminthes</taxon>
        <taxon>Trematoda</taxon>
        <taxon>Digenea</taxon>
        <taxon>Opisthorchiida</taxon>
        <taxon>Opisthorchiata</taxon>
        <taxon>Opisthorchiidae</taxon>
        <taxon>Opisthorchis</taxon>
    </lineage>
</organism>
<evidence type="ECO:0000256" key="3">
    <source>
        <dbReference type="ARBA" id="ARBA00022692"/>
    </source>
</evidence>
<feature type="non-terminal residue" evidence="8">
    <location>
        <position position="1"/>
    </location>
</feature>
<dbReference type="AlphaFoldDB" id="A0A074Z5U4"/>
<dbReference type="KEGG" id="ovi:T265_14853"/>